<dbReference type="PANTHER" id="PTHR11138:SF5">
    <property type="entry name" value="METHIONYL-TRNA FORMYLTRANSFERASE, MITOCHONDRIAL"/>
    <property type="match status" value="1"/>
</dbReference>
<keyword evidence="4 5" id="KW-0648">Protein biosynthesis</keyword>
<name>A0A1F6NBF9_9BACT</name>
<dbReference type="InterPro" id="IPR002376">
    <property type="entry name" value="Formyl_transf_N"/>
</dbReference>
<evidence type="ECO:0000256" key="3">
    <source>
        <dbReference type="ARBA" id="ARBA00022679"/>
    </source>
</evidence>
<evidence type="ECO:0000256" key="5">
    <source>
        <dbReference type="HAMAP-Rule" id="MF_00182"/>
    </source>
</evidence>
<dbReference type="InterPro" id="IPR036477">
    <property type="entry name" value="Formyl_transf_N_sf"/>
</dbReference>
<dbReference type="Proteomes" id="UP000178726">
    <property type="component" value="Unassembled WGS sequence"/>
</dbReference>
<evidence type="ECO:0000259" key="7">
    <source>
        <dbReference type="Pfam" id="PF02911"/>
    </source>
</evidence>
<proteinExistence type="inferred from homology"/>
<comment type="catalytic activity">
    <reaction evidence="5">
        <text>L-methionyl-tRNA(fMet) + (6R)-10-formyltetrahydrofolate = N-formyl-L-methionyl-tRNA(fMet) + (6S)-5,6,7,8-tetrahydrofolate + H(+)</text>
        <dbReference type="Rhea" id="RHEA:24380"/>
        <dbReference type="Rhea" id="RHEA-COMP:9952"/>
        <dbReference type="Rhea" id="RHEA-COMP:9953"/>
        <dbReference type="ChEBI" id="CHEBI:15378"/>
        <dbReference type="ChEBI" id="CHEBI:57453"/>
        <dbReference type="ChEBI" id="CHEBI:78530"/>
        <dbReference type="ChEBI" id="CHEBI:78844"/>
        <dbReference type="ChEBI" id="CHEBI:195366"/>
        <dbReference type="EC" id="2.1.2.9"/>
    </reaction>
</comment>
<dbReference type="EMBL" id="MFQK01000007">
    <property type="protein sequence ID" value="OGH81257.1"/>
    <property type="molecule type" value="Genomic_DNA"/>
</dbReference>
<dbReference type="CDD" id="cd08704">
    <property type="entry name" value="Met_tRNA_FMT_C"/>
    <property type="match status" value="1"/>
</dbReference>
<comment type="caution">
    <text evidence="8">The sequence shown here is derived from an EMBL/GenBank/DDBJ whole genome shotgun (WGS) entry which is preliminary data.</text>
</comment>
<dbReference type="Pfam" id="PF00551">
    <property type="entry name" value="Formyl_trans_N"/>
    <property type="match status" value="1"/>
</dbReference>
<feature type="binding site" evidence="5">
    <location>
        <begin position="110"/>
        <end position="113"/>
    </location>
    <ligand>
        <name>(6S)-5,6,7,8-tetrahydrofolate</name>
        <dbReference type="ChEBI" id="CHEBI:57453"/>
    </ligand>
</feature>
<dbReference type="PROSITE" id="PS00373">
    <property type="entry name" value="GART"/>
    <property type="match status" value="1"/>
</dbReference>
<dbReference type="InterPro" id="IPR011034">
    <property type="entry name" value="Formyl_transferase-like_C_sf"/>
</dbReference>
<evidence type="ECO:0000256" key="1">
    <source>
        <dbReference type="ARBA" id="ARBA00010699"/>
    </source>
</evidence>
<gene>
    <name evidence="5" type="primary">fmt</name>
    <name evidence="8" type="ORF">A3I29_02545</name>
</gene>
<dbReference type="InterPro" id="IPR041711">
    <property type="entry name" value="Met-tRNA-FMT_N"/>
</dbReference>
<sequence length="307" mass="33887">MPKIIFFGTQHFGAGMLDALIDSKQYEIAAIVTQPDRPVGRAHEIEMSPVKKLALARGIKTILQPETLKNFTETTKLPEADAFVVCQYGLIIPQAVLDLPKKGTINVHTSLLPKYRGASPIQTALINGETETGVTIMLMDAKMDHGPILAQENILITADDTAVTLAEKMIPIAKKLLIQTLAGWLNGMVSPQEQNHTKATLCTTLSRADGKLNFSKTASELYNMYRGTYLWPGVWTTWKGKRLKLLNIRPSDRPGKPRQAIIDQKKILVGAAYGSLEVRELQLEGKKAMSTEQFIAGYPDFNNATLE</sequence>
<feature type="domain" description="Formyl transferase C-terminal" evidence="7">
    <location>
        <begin position="205"/>
        <end position="298"/>
    </location>
</feature>
<feature type="domain" description="Formyl transferase N-terminal" evidence="6">
    <location>
        <begin position="3"/>
        <end position="181"/>
    </location>
</feature>
<comment type="similarity">
    <text evidence="1 5">Belongs to the Fmt family.</text>
</comment>
<evidence type="ECO:0000313" key="9">
    <source>
        <dbReference type="Proteomes" id="UP000178726"/>
    </source>
</evidence>
<evidence type="ECO:0000256" key="4">
    <source>
        <dbReference type="ARBA" id="ARBA00022917"/>
    </source>
</evidence>
<dbReference type="GO" id="GO:0005829">
    <property type="term" value="C:cytosol"/>
    <property type="evidence" value="ECO:0007669"/>
    <property type="project" value="TreeGrafter"/>
</dbReference>
<dbReference type="SUPFAM" id="SSF50486">
    <property type="entry name" value="FMT C-terminal domain-like"/>
    <property type="match status" value="1"/>
</dbReference>
<keyword evidence="3 5" id="KW-0808">Transferase</keyword>
<organism evidence="8 9">
    <name type="scientific">Candidatus Magasanikbacteria bacterium RIFCSPLOWO2_02_FULL_44_11</name>
    <dbReference type="NCBI Taxonomy" id="1798689"/>
    <lineage>
        <taxon>Bacteria</taxon>
        <taxon>Candidatus Magasanikiibacteriota</taxon>
    </lineage>
</organism>
<dbReference type="Gene3D" id="3.40.50.12230">
    <property type="match status" value="1"/>
</dbReference>
<accession>A0A1F6NBF9</accession>
<evidence type="ECO:0000313" key="8">
    <source>
        <dbReference type="EMBL" id="OGH81257.1"/>
    </source>
</evidence>
<dbReference type="GO" id="GO:0004479">
    <property type="term" value="F:methionyl-tRNA formyltransferase activity"/>
    <property type="evidence" value="ECO:0007669"/>
    <property type="project" value="UniProtKB-UniRule"/>
</dbReference>
<dbReference type="PANTHER" id="PTHR11138">
    <property type="entry name" value="METHIONYL-TRNA FORMYLTRANSFERASE"/>
    <property type="match status" value="1"/>
</dbReference>
<dbReference type="SUPFAM" id="SSF53328">
    <property type="entry name" value="Formyltransferase"/>
    <property type="match status" value="1"/>
</dbReference>
<dbReference type="STRING" id="1798689.A3I29_02545"/>
<dbReference type="InterPro" id="IPR044135">
    <property type="entry name" value="Met-tRNA-FMT_C"/>
</dbReference>
<dbReference type="CDD" id="cd08646">
    <property type="entry name" value="FMT_core_Met-tRNA-FMT_N"/>
    <property type="match status" value="1"/>
</dbReference>
<reference evidence="8 9" key="1">
    <citation type="journal article" date="2016" name="Nat. Commun.">
        <title>Thousands of microbial genomes shed light on interconnected biogeochemical processes in an aquifer system.</title>
        <authorList>
            <person name="Anantharaman K."/>
            <person name="Brown C.T."/>
            <person name="Hug L.A."/>
            <person name="Sharon I."/>
            <person name="Castelle C.J."/>
            <person name="Probst A.J."/>
            <person name="Thomas B.C."/>
            <person name="Singh A."/>
            <person name="Wilkins M.J."/>
            <person name="Karaoz U."/>
            <person name="Brodie E.L."/>
            <person name="Williams K.H."/>
            <person name="Hubbard S.S."/>
            <person name="Banfield J.F."/>
        </authorList>
    </citation>
    <scope>NUCLEOTIDE SEQUENCE [LARGE SCALE GENOMIC DNA]</scope>
</reference>
<dbReference type="EC" id="2.1.2.9" evidence="2 5"/>
<dbReference type="NCBIfam" id="TIGR00460">
    <property type="entry name" value="fmt"/>
    <property type="match status" value="1"/>
</dbReference>
<dbReference type="InterPro" id="IPR005793">
    <property type="entry name" value="Formyl_trans_C"/>
</dbReference>
<dbReference type="AlphaFoldDB" id="A0A1F6NBF9"/>
<evidence type="ECO:0000256" key="2">
    <source>
        <dbReference type="ARBA" id="ARBA00012261"/>
    </source>
</evidence>
<protein>
    <recommendedName>
        <fullName evidence="2 5">Methionyl-tRNA formyltransferase</fullName>
        <ecNumber evidence="2 5">2.1.2.9</ecNumber>
    </recommendedName>
</protein>
<dbReference type="InterPro" id="IPR005794">
    <property type="entry name" value="Fmt"/>
</dbReference>
<dbReference type="HAMAP" id="MF_00182">
    <property type="entry name" value="Formyl_trans"/>
    <property type="match status" value="1"/>
</dbReference>
<comment type="function">
    <text evidence="5">Attaches a formyl group to the free amino group of methionyl-tRNA(fMet). The formyl group appears to play a dual role in the initiator identity of N-formylmethionyl-tRNA by promoting its recognition by IF2 and preventing the misappropriation of this tRNA by the elongation apparatus.</text>
</comment>
<dbReference type="Pfam" id="PF02911">
    <property type="entry name" value="Formyl_trans_C"/>
    <property type="match status" value="1"/>
</dbReference>
<evidence type="ECO:0000259" key="6">
    <source>
        <dbReference type="Pfam" id="PF00551"/>
    </source>
</evidence>
<dbReference type="InterPro" id="IPR001555">
    <property type="entry name" value="GART_AS"/>
</dbReference>